<accession>D3B5K3</accession>
<dbReference type="PANTHER" id="PTHR45812:SF1">
    <property type="entry name" value="DNA POLYMERASE ZETA CATALYTIC SUBUNIT"/>
    <property type="match status" value="1"/>
</dbReference>
<dbReference type="GO" id="GO:0000724">
    <property type="term" value="P:double-strand break repair via homologous recombination"/>
    <property type="evidence" value="ECO:0007669"/>
    <property type="project" value="TreeGrafter"/>
</dbReference>
<organism evidence="3 4">
    <name type="scientific">Heterostelium pallidum (strain ATCC 26659 / Pp 5 / PN500)</name>
    <name type="common">Cellular slime mold</name>
    <name type="synonym">Polysphondylium pallidum</name>
    <dbReference type="NCBI Taxonomy" id="670386"/>
    <lineage>
        <taxon>Eukaryota</taxon>
        <taxon>Amoebozoa</taxon>
        <taxon>Evosea</taxon>
        <taxon>Eumycetozoa</taxon>
        <taxon>Dictyostelia</taxon>
        <taxon>Acytosteliales</taxon>
        <taxon>Acytosteliaceae</taxon>
        <taxon>Heterostelium</taxon>
    </lineage>
</organism>
<evidence type="ECO:0000256" key="1">
    <source>
        <dbReference type="SAM" id="MobiDB-lite"/>
    </source>
</evidence>
<dbReference type="Proteomes" id="UP000001396">
    <property type="component" value="Unassembled WGS sequence"/>
</dbReference>
<dbReference type="STRING" id="670386.D3B5K3"/>
<dbReference type="GO" id="GO:0005634">
    <property type="term" value="C:nucleus"/>
    <property type="evidence" value="ECO:0007669"/>
    <property type="project" value="TreeGrafter"/>
</dbReference>
<dbReference type="GO" id="GO:0016035">
    <property type="term" value="C:zeta DNA polymerase complex"/>
    <property type="evidence" value="ECO:0007669"/>
    <property type="project" value="InterPro"/>
</dbReference>
<dbReference type="Pfam" id="PF24065">
    <property type="entry name" value="REV3_N"/>
    <property type="match status" value="1"/>
</dbReference>
<protein>
    <recommendedName>
        <fullName evidence="2">DNA polymerase zeta catalytic subunit N-terminal domain-containing protein</fullName>
    </recommendedName>
</protein>
<dbReference type="RefSeq" id="XP_020435268.1">
    <property type="nucleotide sequence ID" value="XM_020574854.1"/>
</dbReference>
<dbReference type="EMBL" id="ADBJ01000017">
    <property type="protein sequence ID" value="EFA83151.1"/>
    <property type="molecule type" value="Genomic_DNA"/>
</dbReference>
<dbReference type="GO" id="GO:0042276">
    <property type="term" value="P:error-prone translesion synthesis"/>
    <property type="evidence" value="ECO:0007669"/>
    <property type="project" value="TreeGrafter"/>
</dbReference>
<proteinExistence type="predicted"/>
<feature type="domain" description="DNA polymerase zeta catalytic subunit N-terminal" evidence="2">
    <location>
        <begin position="82"/>
        <end position="135"/>
    </location>
</feature>
<evidence type="ECO:0000313" key="3">
    <source>
        <dbReference type="EMBL" id="EFA83151.1"/>
    </source>
</evidence>
<dbReference type="GeneID" id="31359428"/>
<dbReference type="AlphaFoldDB" id="D3B5K3"/>
<reference evidence="3 4" key="1">
    <citation type="journal article" date="2011" name="Genome Res.">
        <title>Phylogeny-wide analysis of social amoeba genomes highlights ancient origins for complex intercellular communication.</title>
        <authorList>
            <person name="Heidel A.J."/>
            <person name="Lawal H.M."/>
            <person name="Felder M."/>
            <person name="Schilde C."/>
            <person name="Helps N.R."/>
            <person name="Tunggal B."/>
            <person name="Rivero F."/>
            <person name="John U."/>
            <person name="Schleicher M."/>
            <person name="Eichinger L."/>
            <person name="Platzer M."/>
            <person name="Noegel A.A."/>
            <person name="Schaap P."/>
            <person name="Gloeckner G."/>
        </authorList>
    </citation>
    <scope>NUCLEOTIDE SEQUENCE [LARGE SCALE GENOMIC DNA]</scope>
    <source>
        <strain evidence="4">ATCC 26659 / Pp 5 / PN500</strain>
    </source>
</reference>
<feature type="compositionally biased region" description="Low complexity" evidence="1">
    <location>
        <begin position="55"/>
        <end position="78"/>
    </location>
</feature>
<keyword evidence="4" id="KW-1185">Reference proteome</keyword>
<dbReference type="InterPro" id="IPR012337">
    <property type="entry name" value="RNaseH-like_sf"/>
</dbReference>
<sequence>MNQESSLFNREQQQYQANENDYKLDESILLTAATVSPLDNGGVNFDNYGKTTSVDNNNNNNKDQEQQQQQQSSSSPKSNTFFSIRIVDIDFYLAKPTVPLDVTHSPLDNSPIPLVPIVRVFGSTPAGQKACLHLHKLFPYFFIEYSEKLPLDLDYGNVNLYSILSFI</sequence>
<dbReference type="SUPFAM" id="SSF53098">
    <property type="entry name" value="Ribonuclease H-like"/>
    <property type="match status" value="1"/>
</dbReference>
<gene>
    <name evidence="3" type="ORF">PPL_03941</name>
</gene>
<dbReference type="InterPro" id="IPR056447">
    <property type="entry name" value="REV3_N"/>
</dbReference>
<dbReference type="InParanoid" id="D3B5K3"/>
<dbReference type="GO" id="GO:0003887">
    <property type="term" value="F:DNA-directed DNA polymerase activity"/>
    <property type="evidence" value="ECO:0007669"/>
    <property type="project" value="TreeGrafter"/>
</dbReference>
<evidence type="ECO:0000259" key="2">
    <source>
        <dbReference type="Pfam" id="PF24065"/>
    </source>
</evidence>
<evidence type="ECO:0000313" key="4">
    <source>
        <dbReference type="Proteomes" id="UP000001396"/>
    </source>
</evidence>
<dbReference type="Gene3D" id="3.30.342.10">
    <property type="entry name" value="DNA Polymerase, chain B, domain 1"/>
    <property type="match status" value="1"/>
</dbReference>
<feature type="region of interest" description="Disordered" evidence="1">
    <location>
        <begin position="41"/>
        <end position="78"/>
    </location>
</feature>
<dbReference type="PANTHER" id="PTHR45812">
    <property type="entry name" value="DNA POLYMERASE ZETA CATALYTIC SUBUNIT"/>
    <property type="match status" value="1"/>
</dbReference>
<name>D3B5K3_HETP5</name>
<dbReference type="InterPro" id="IPR030559">
    <property type="entry name" value="PolZ_Rev3"/>
</dbReference>
<comment type="caution">
    <text evidence="3">The sequence shown here is derived from an EMBL/GenBank/DDBJ whole genome shotgun (WGS) entry which is preliminary data.</text>
</comment>